<dbReference type="EMBL" id="CP154795">
    <property type="protein sequence ID" value="XAN07139.1"/>
    <property type="molecule type" value="Genomic_DNA"/>
</dbReference>
<dbReference type="RefSeq" id="WP_425308590.1">
    <property type="nucleotide sequence ID" value="NZ_CP154795.1"/>
</dbReference>
<name>A0ABZ3FM54_9ACTN</name>
<evidence type="ECO:0000313" key="1">
    <source>
        <dbReference type="EMBL" id="XAN07139.1"/>
    </source>
</evidence>
<keyword evidence="2" id="KW-1185">Reference proteome</keyword>
<gene>
    <name evidence="1" type="ORF">AADG42_07470</name>
</gene>
<evidence type="ECO:0000313" key="2">
    <source>
        <dbReference type="Proteomes" id="UP001442841"/>
    </source>
</evidence>
<reference evidence="1 2" key="1">
    <citation type="submission" date="2024-04" db="EMBL/GenBank/DDBJ databases">
        <title>Isolation of an actinomycete strain from pig manure.</title>
        <authorList>
            <person name="Gong T."/>
            <person name="Yu Z."/>
            <person name="An M."/>
            <person name="Wei C."/>
            <person name="Yang W."/>
            <person name="Liu L."/>
        </authorList>
    </citation>
    <scope>NUCLEOTIDE SEQUENCE [LARGE SCALE GENOMIC DNA]</scope>
    <source>
        <strain evidence="1 2">ZF39</strain>
    </source>
</reference>
<organism evidence="1 2">
    <name type="scientific">Ammonicoccus fulvus</name>
    <dbReference type="NCBI Taxonomy" id="3138240"/>
    <lineage>
        <taxon>Bacteria</taxon>
        <taxon>Bacillati</taxon>
        <taxon>Actinomycetota</taxon>
        <taxon>Actinomycetes</taxon>
        <taxon>Propionibacteriales</taxon>
        <taxon>Propionibacteriaceae</taxon>
        <taxon>Ammonicoccus</taxon>
    </lineage>
</organism>
<dbReference type="Proteomes" id="UP001442841">
    <property type="component" value="Chromosome"/>
</dbReference>
<accession>A0ABZ3FM54</accession>
<sequence>MLMTTEMLTRQGLECNSIRRLIDCGDLVRVRRGVYADKPLPDDRVAAHLMRARAQALTLAEDKVFSHQTAGAIHGLPVWRPMLTRIAVTRPGRSGGQLRPELAIRVAPLAEDEIVLADEWKVTSIPRTAADLGRMLPLEWGLPVLDAALRAGVTREDLAEQVARARRRPGVRTLAAGLNFADGLSESPGESIARLVFMRLGIPAPVLQRDIVHSVSGLFLGRPDFSWPDLGIFAEFDGSMKYTRGVEEGDLADVVMREKRRELAICADDWSCFRMTWAELFDPQLILALWQVALNERGGRGR</sequence>
<proteinExistence type="predicted"/>
<protein>
    <submittedName>
        <fullName evidence="1">Type IV toxin-antitoxin system AbiEi family antitoxin domain-containing protein</fullName>
    </submittedName>
</protein>